<dbReference type="InterPro" id="IPR036291">
    <property type="entry name" value="NAD(P)-bd_dom_sf"/>
</dbReference>
<dbReference type="Proteomes" id="UP001197378">
    <property type="component" value="Unassembled WGS sequence"/>
</dbReference>
<reference evidence="4" key="1">
    <citation type="journal article" date="2021" name="ISME J.">
        <title>Genomic evolution of the class Acidithiobacillia: deep-branching Proteobacteria living in extreme acidic conditions.</title>
        <authorList>
            <person name="Moya-Beltran A."/>
            <person name="Beard S."/>
            <person name="Rojas-Villalobos C."/>
            <person name="Issotta F."/>
            <person name="Gallardo Y."/>
            <person name="Ulloa R."/>
            <person name="Giaveno A."/>
            <person name="Degli Esposti M."/>
            <person name="Johnson D.B."/>
            <person name="Quatrini R."/>
        </authorList>
    </citation>
    <scope>NUCLEOTIDE SEQUENCE</scope>
    <source>
        <strain evidence="4">VAN18-1</strain>
    </source>
</reference>
<dbReference type="EMBL" id="JAAXYO010000115">
    <property type="protein sequence ID" value="MBU2788199.1"/>
    <property type="molecule type" value="Genomic_DNA"/>
</dbReference>
<dbReference type="PANTHER" id="PTHR43000">
    <property type="entry name" value="DTDP-D-GLUCOSE 4,6-DEHYDRATASE-RELATED"/>
    <property type="match status" value="1"/>
</dbReference>
<evidence type="ECO:0000256" key="2">
    <source>
        <dbReference type="ARBA" id="ARBA00007637"/>
    </source>
</evidence>
<dbReference type="RefSeq" id="WP_215885560.1">
    <property type="nucleotide sequence ID" value="NZ_JAAXYO010000115.1"/>
</dbReference>
<dbReference type="SUPFAM" id="SSF51735">
    <property type="entry name" value="NAD(P)-binding Rossmann-fold domains"/>
    <property type="match status" value="1"/>
</dbReference>
<dbReference type="Gene3D" id="3.90.25.10">
    <property type="entry name" value="UDP-galactose 4-epimerase, domain 1"/>
    <property type="match status" value="1"/>
</dbReference>
<feature type="domain" description="NAD-dependent epimerase/dehydratase" evidence="3">
    <location>
        <begin position="4"/>
        <end position="236"/>
    </location>
</feature>
<evidence type="ECO:0000313" key="4">
    <source>
        <dbReference type="EMBL" id="MBU2788199.1"/>
    </source>
</evidence>
<dbReference type="Pfam" id="PF01370">
    <property type="entry name" value="Epimerase"/>
    <property type="match status" value="1"/>
</dbReference>
<comment type="pathway">
    <text evidence="1">Bacterial outer membrane biogenesis; LPS O-antigen biosynthesis.</text>
</comment>
<name>A0AAE2YQB3_9PROT</name>
<comment type="similarity">
    <text evidence="2">Belongs to the NAD(P)-dependent epimerase/dehydratase family.</text>
</comment>
<accession>A0AAE2YQB3</accession>
<evidence type="ECO:0000313" key="5">
    <source>
        <dbReference type="Proteomes" id="UP001197378"/>
    </source>
</evidence>
<gene>
    <name evidence="4" type="ORF">HFQ13_08275</name>
</gene>
<dbReference type="InterPro" id="IPR001509">
    <property type="entry name" value="Epimerase_deHydtase"/>
</dbReference>
<dbReference type="AlphaFoldDB" id="A0AAE2YQB3"/>
<keyword evidence="5" id="KW-1185">Reference proteome</keyword>
<evidence type="ECO:0000256" key="1">
    <source>
        <dbReference type="ARBA" id="ARBA00005125"/>
    </source>
</evidence>
<dbReference type="Gene3D" id="3.40.50.720">
    <property type="entry name" value="NAD(P)-binding Rossmann-like Domain"/>
    <property type="match status" value="1"/>
</dbReference>
<organism evidence="4 5">
    <name type="scientific">Igneacidithiobacillus copahuensis</name>
    <dbReference type="NCBI Taxonomy" id="2724909"/>
    <lineage>
        <taxon>Bacteria</taxon>
        <taxon>Pseudomonadati</taxon>
        <taxon>Pseudomonadota</taxon>
        <taxon>Acidithiobacillia</taxon>
        <taxon>Acidithiobacillales</taxon>
        <taxon>Acidithiobacillaceae</taxon>
        <taxon>Igneacidithiobacillus</taxon>
    </lineage>
</organism>
<sequence length="310" mass="33428">MKRILVTGGAGFIGSHTVDLLLAEGHQVRVLDNFSTGKRSNLPVAHPHLEVIAGELASAQLLREACQSVDAVLHLAAQVSVQKSIEDPVASCAQNIQNFVALLEMARQQEMRVVYASSAAVYGDPQTLPLCEGDAVDPISPYGLEKYSNELYAQLYEKMYGLSHLGLRYFNVYGPRQDPSSPYSGVISRFIDQARSGKPLTIRGDGLQERDFIHVHDVARANVAALRGDMRGVLNIASGTATTIHQLAESICSLIGDGDLAWMSSVPGDIRHSRADVSNMNSCLGVPVQISLNEGLRSLLDPVIQAAARV</sequence>
<protein>
    <submittedName>
        <fullName evidence="4">NAD-dependent epimerase/dehydratase family protein</fullName>
    </submittedName>
</protein>
<evidence type="ECO:0000259" key="3">
    <source>
        <dbReference type="Pfam" id="PF01370"/>
    </source>
</evidence>
<proteinExistence type="inferred from homology"/>
<comment type="caution">
    <text evidence="4">The sequence shown here is derived from an EMBL/GenBank/DDBJ whole genome shotgun (WGS) entry which is preliminary data.</text>
</comment>